<dbReference type="AlphaFoldDB" id="A0A914LN46"/>
<dbReference type="GO" id="GO:0046872">
    <property type="term" value="F:metal ion binding"/>
    <property type="evidence" value="ECO:0007669"/>
    <property type="project" value="UniProtKB-UniRule"/>
</dbReference>
<dbReference type="Pfam" id="PF09412">
    <property type="entry name" value="XendoU"/>
    <property type="match status" value="1"/>
</dbReference>
<evidence type="ECO:0000256" key="2">
    <source>
        <dbReference type="ARBA" id="ARBA00010168"/>
    </source>
</evidence>
<evidence type="ECO:0000256" key="4">
    <source>
        <dbReference type="ARBA" id="ARBA00022722"/>
    </source>
</evidence>
<evidence type="ECO:0000313" key="13">
    <source>
        <dbReference type="Proteomes" id="UP000887563"/>
    </source>
</evidence>
<dbReference type="GO" id="GO:0003723">
    <property type="term" value="F:RNA binding"/>
    <property type="evidence" value="ECO:0007669"/>
    <property type="project" value="UniProtKB-UniRule"/>
</dbReference>
<feature type="domain" description="EndoU" evidence="12">
    <location>
        <begin position="1"/>
        <end position="196"/>
    </location>
</feature>
<evidence type="ECO:0000256" key="9">
    <source>
        <dbReference type="ARBA" id="ARBA00023211"/>
    </source>
</evidence>
<evidence type="ECO:0000256" key="8">
    <source>
        <dbReference type="ARBA" id="ARBA00022884"/>
    </source>
</evidence>
<accession>A0A914LN46</accession>
<dbReference type="SUPFAM" id="SSF142877">
    <property type="entry name" value="EndoU-like"/>
    <property type="match status" value="1"/>
</dbReference>
<keyword evidence="10" id="KW-0456">Lyase</keyword>
<keyword evidence="13" id="KW-1185">Reference proteome</keyword>
<dbReference type="GO" id="GO:0004521">
    <property type="term" value="F:RNA endonuclease activity"/>
    <property type="evidence" value="ECO:0007669"/>
    <property type="project" value="UniProtKB-UniRule"/>
</dbReference>
<dbReference type="CDD" id="cd21159">
    <property type="entry name" value="XendoU"/>
    <property type="match status" value="1"/>
</dbReference>
<keyword evidence="8 11" id="KW-0694">RNA-binding</keyword>
<evidence type="ECO:0000256" key="6">
    <source>
        <dbReference type="ARBA" id="ARBA00022759"/>
    </source>
</evidence>
<evidence type="ECO:0000256" key="1">
    <source>
        <dbReference type="ARBA" id="ARBA00001936"/>
    </source>
</evidence>
<dbReference type="GO" id="GO:0016787">
    <property type="term" value="F:hydrolase activity"/>
    <property type="evidence" value="ECO:0007669"/>
    <property type="project" value="UniProtKB-KW"/>
</dbReference>
<evidence type="ECO:0000256" key="5">
    <source>
        <dbReference type="ARBA" id="ARBA00022723"/>
    </source>
</evidence>
<evidence type="ECO:0000256" key="3">
    <source>
        <dbReference type="ARBA" id="ARBA00011245"/>
    </source>
</evidence>
<reference evidence="14" key="1">
    <citation type="submission" date="2022-11" db="UniProtKB">
        <authorList>
            <consortium name="WormBaseParasite"/>
        </authorList>
    </citation>
    <scope>IDENTIFICATION</scope>
</reference>
<keyword evidence="7 11" id="KW-0378">Hydrolase</keyword>
<comment type="cofactor">
    <cofactor evidence="1 11">
        <name>Mn(2+)</name>
        <dbReference type="ChEBI" id="CHEBI:29035"/>
    </cofactor>
</comment>
<keyword evidence="5 11" id="KW-0479">Metal-binding</keyword>
<protein>
    <submittedName>
        <fullName evidence="14">Endoribonuclease</fullName>
    </submittedName>
</protein>
<comment type="similarity">
    <text evidence="2 11">Belongs to the ENDOU family.</text>
</comment>
<dbReference type="PANTHER" id="PTHR12439">
    <property type="entry name" value="PLACENTAL PROTEIN 11-RELATED"/>
    <property type="match status" value="1"/>
</dbReference>
<keyword evidence="9 11" id="KW-0464">Manganese</keyword>
<evidence type="ECO:0000256" key="11">
    <source>
        <dbReference type="RuleBase" id="RU367085"/>
    </source>
</evidence>
<dbReference type="InterPro" id="IPR018998">
    <property type="entry name" value="EndoU_C"/>
</dbReference>
<keyword evidence="6 11" id="KW-0255">Endonuclease</keyword>
<comment type="subunit">
    <text evidence="3 11">Monomer.</text>
</comment>
<dbReference type="InterPro" id="IPR037227">
    <property type="entry name" value="EndoU-like"/>
</dbReference>
<organism evidence="13 14">
    <name type="scientific">Meloidogyne incognita</name>
    <name type="common">Southern root-knot nematode worm</name>
    <name type="synonym">Oxyuris incognita</name>
    <dbReference type="NCBI Taxonomy" id="6306"/>
    <lineage>
        <taxon>Eukaryota</taxon>
        <taxon>Metazoa</taxon>
        <taxon>Ecdysozoa</taxon>
        <taxon>Nematoda</taxon>
        <taxon>Chromadorea</taxon>
        <taxon>Rhabditida</taxon>
        <taxon>Tylenchina</taxon>
        <taxon>Tylenchomorpha</taxon>
        <taxon>Tylenchoidea</taxon>
        <taxon>Meloidogynidae</taxon>
        <taxon>Meloidogyninae</taxon>
        <taxon>Meloidogyne</taxon>
        <taxon>Meloidogyne incognita group</taxon>
    </lineage>
</organism>
<dbReference type="Proteomes" id="UP000887563">
    <property type="component" value="Unplaced"/>
</dbReference>
<sequence length="200" mass="23816">MYKENNFYEQVCEQEPNMNKRRRSKFAKIWKLITEKKTKKTFDEFRKRMVDFWFGTYSRCEQDVDSEPLGSSGFEHVFSGEWKDRIGVDGHHNWLRYYLQEKAGEINYYGYFEHQNNNILGAFQYEWKGYLKRIGGFFFRTSPAFDLTLFTVCSILHPGYEACQFELLNTKMVVTSFKKNCDKGTCLSTAYPALLFDILF</sequence>
<evidence type="ECO:0000259" key="12">
    <source>
        <dbReference type="PROSITE" id="PS51959"/>
    </source>
</evidence>
<evidence type="ECO:0000256" key="7">
    <source>
        <dbReference type="ARBA" id="ARBA00022801"/>
    </source>
</evidence>
<proteinExistence type="inferred from homology"/>
<dbReference type="GO" id="GO:0016829">
    <property type="term" value="F:lyase activity"/>
    <property type="evidence" value="ECO:0007669"/>
    <property type="project" value="UniProtKB-KW"/>
</dbReference>
<evidence type="ECO:0000256" key="10">
    <source>
        <dbReference type="ARBA" id="ARBA00023239"/>
    </source>
</evidence>
<dbReference type="WBParaSite" id="Minc3s00548g14107">
    <property type="protein sequence ID" value="Minc3s00548g14107"/>
    <property type="gene ID" value="Minc3s00548g14107"/>
</dbReference>
<keyword evidence="4 11" id="KW-0540">Nuclease</keyword>
<dbReference type="PROSITE" id="PS51959">
    <property type="entry name" value="ENDOU"/>
    <property type="match status" value="1"/>
</dbReference>
<name>A0A914LN46_MELIC</name>
<evidence type="ECO:0000313" key="14">
    <source>
        <dbReference type="WBParaSite" id="Minc3s00548g14107"/>
    </source>
</evidence>
<dbReference type="PANTHER" id="PTHR12439:SF42">
    <property type="entry name" value="ENDORIBONUCLEASE-RELATED"/>
    <property type="match status" value="1"/>
</dbReference>
<dbReference type="InterPro" id="IPR039787">
    <property type="entry name" value="ENDOU"/>
</dbReference>